<dbReference type="Proteomes" id="UP000692954">
    <property type="component" value="Unassembled WGS sequence"/>
</dbReference>
<comment type="caution">
    <text evidence="1">The sequence shown here is derived from an EMBL/GenBank/DDBJ whole genome shotgun (WGS) entry which is preliminary data.</text>
</comment>
<evidence type="ECO:0000313" key="1">
    <source>
        <dbReference type="EMBL" id="CAD8102515.1"/>
    </source>
</evidence>
<dbReference type="AlphaFoldDB" id="A0A8S1PHB7"/>
<protein>
    <submittedName>
        <fullName evidence="1">Uncharacterized protein</fullName>
    </submittedName>
</protein>
<name>A0A8S1PHB7_9CILI</name>
<organism evidence="1 2">
    <name type="scientific">Paramecium sonneborni</name>
    <dbReference type="NCBI Taxonomy" id="65129"/>
    <lineage>
        <taxon>Eukaryota</taxon>
        <taxon>Sar</taxon>
        <taxon>Alveolata</taxon>
        <taxon>Ciliophora</taxon>
        <taxon>Intramacronucleata</taxon>
        <taxon>Oligohymenophorea</taxon>
        <taxon>Peniculida</taxon>
        <taxon>Parameciidae</taxon>
        <taxon>Paramecium</taxon>
    </lineage>
</organism>
<dbReference type="EMBL" id="CAJJDN010000078">
    <property type="protein sequence ID" value="CAD8102515.1"/>
    <property type="molecule type" value="Genomic_DNA"/>
</dbReference>
<reference evidence="1" key="1">
    <citation type="submission" date="2021-01" db="EMBL/GenBank/DDBJ databases">
        <authorList>
            <consortium name="Genoscope - CEA"/>
            <person name="William W."/>
        </authorList>
    </citation>
    <scope>NUCLEOTIDE SEQUENCE</scope>
</reference>
<gene>
    <name evidence="1" type="ORF">PSON_ATCC_30995.1.T0780056</name>
</gene>
<evidence type="ECO:0000313" key="2">
    <source>
        <dbReference type="Proteomes" id="UP000692954"/>
    </source>
</evidence>
<accession>A0A8S1PHB7</accession>
<sequence length="199" mass="23959">MNSDHQKFYIIRQIKHINYQSLLSRSSQIQKYKGQKSKKYWECDQNINTIPQSKIQRKCFNRVLIFYCFYFKFISSQLQKHTSQDLNIVTSLSNPQTKIDQHKNQRKLQEASKLQELFQMHFQHQITQIQPSILKLQYYHTQTISTQSKQNTNKNINYNSTSSLIIQTYHPIAYQLLNNGEDNQKWYFYRTLSNKICKC</sequence>
<proteinExistence type="predicted"/>
<keyword evidence="2" id="KW-1185">Reference proteome</keyword>